<keyword evidence="2" id="KW-1185">Reference proteome</keyword>
<sequence>MMAAGIGKEVSLLMFTVLLLFLPLLSGLVTAGVSPTDRPVVYGFQHMDHASALGLKYGFYQNTCPEAEAIIISTVRQFYWKDPSIAAGLLRLLFHDCFVQGCDASVLLVSTPGRVCERDAIPNANSLRGFEVIFSAKQKLEQICPRIVSCADIIALSARESVLLAGGPYYPLATGRRDGLISIAKLAESNLPSPFDNMTSLTSSFTKRGFDVADMVALLGAHTIGSSHCRFFRSRLYNFSGTGFPDPTINKQYLELLKKVCPCCSSPPLDAAVSLDLGSELSFDSSYFRNLEEGKGTLKVDQELVASDIFIAGIVGEYSIDENAFFLQFAKAMMKLSNVDVLTGYQGEIRRDCFFVS</sequence>
<protein>
    <submittedName>
        <fullName evidence="1">Uncharacterized protein</fullName>
    </submittedName>
</protein>
<accession>A0ACC2CPR6</accession>
<name>A0ACC2CPR6_DIPCM</name>
<reference evidence="2" key="1">
    <citation type="journal article" date="2024" name="Proc. Natl. Acad. Sci. U.S.A.">
        <title>Extraordinary preservation of gene collinearity over three hundred million years revealed in homosporous lycophytes.</title>
        <authorList>
            <person name="Li C."/>
            <person name="Wickell D."/>
            <person name="Kuo L.Y."/>
            <person name="Chen X."/>
            <person name="Nie B."/>
            <person name="Liao X."/>
            <person name="Peng D."/>
            <person name="Ji J."/>
            <person name="Jenkins J."/>
            <person name="Williams M."/>
            <person name="Shu S."/>
            <person name="Plott C."/>
            <person name="Barry K."/>
            <person name="Rajasekar S."/>
            <person name="Grimwood J."/>
            <person name="Han X."/>
            <person name="Sun S."/>
            <person name="Hou Z."/>
            <person name="He W."/>
            <person name="Dai G."/>
            <person name="Sun C."/>
            <person name="Schmutz J."/>
            <person name="Leebens-Mack J.H."/>
            <person name="Li F.W."/>
            <person name="Wang L."/>
        </authorList>
    </citation>
    <scope>NUCLEOTIDE SEQUENCE [LARGE SCALE GENOMIC DNA]</scope>
    <source>
        <strain evidence="2">cv. PW_Plant_1</strain>
    </source>
</reference>
<dbReference type="Proteomes" id="UP001162992">
    <property type="component" value="Chromosome 9"/>
</dbReference>
<gene>
    <name evidence="1" type="ORF">O6H91_09G057400</name>
</gene>
<dbReference type="EMBL" id="CM055100">
    <property type="protein sequence ID" value="KAJ7543894.1"/>
    <property type="molecule type" value="Genomic_DNA"/>
</dbReference>
<evidence type="ECO:0000313" key="1">
    <source>
        <dbReference type="EMBL" id="KAJ7543894.1"/>
    </source>
</evidence>
<evidence type="ECO:0000313" key="2">
    <source>
        <dbReference type="Proteomes" id="UP001162992"/>
    </source>
</evidence>
<organism evidence="1 2">
    <name type="scientific">Diphasiastrum complanatum</name>
    <name type="common">Issler's clubmoss</name>
    <name type="synonym">Lycopodium complanatum</name>
    <dbReference type="NCBI Taxonomy" id="34168"/>
    <lineage>
        <taxon>Eukaryota</taxon>
        <taxon>Viridiplantae</taxon>
        <taxon>Streptophyta</taxon>
        <taxon>Embryophyta</taxon>
        <taxon>Tracheophyta</taxon>
        <taxon>Lycopodiopsida</taxon>
        <taxon>Lycopodiales</taxon>
        <taxon>Lycopodiaceae</taxon>
        <taxon>Lycopodioideae</taxon>
        <taxon>Diphasiastrum</taxon>
    </lineage>
</organism>
<proteinExistence type="predicted"/>
<comment type="caution">
    <text evidence="1">The sequence shown here is derived from an EMBL/GenBank/DDBJ whole genome shotgun (WGS) entry which is preliminary data.</text>
</comment>